<dbReference type="Gene3D" id="3.40.1090.10">
    <property type="entry name" value="Cytosolic phospholipase A2 catalytic domain"/>
    <property type="match status" value="1"/>
</dbReference>
<dbReference type="GO" id="GO:0016042">
    <property type="term" value="P:lipid catabolic process"/>
    <property type="evidence" value="ECO:0007669"/>
    <property type="project" value="UniProtKB-UniRule"/>
</dbReference>
<comment type="similarity">
    <text evidence="1">Belongs to the NTE family.</text>
</comment>
<dbReference type="EMBL" id="CP002021">
    <property type="protein sequence ID" value="ADG31206.1"/>
    <property type="molecule type" value="Genomic_DNA"/>
</dbReference>
<feature type="short sequence motif" description="GXSXG" evidence="5">
    <location>
        <begin position="51"/>
        <end position="55"/>
    </location>
</feature>
<accession>D5X260</accession>
<sequence length="326" mass="35139">MQTAPVSTPSTSAPRPRLGLALGGGAARGMAHLGVLRALADAGVRIDFIAGCSIGALVGAIAAAGRTDGLEATFKTFDWRKTLSFFDVVFPRSGLIDGAKVTELVREHLPATQIEALSIPFAAIATDLHSGAEVVLRSGDVIEAVRASIAVPGVFTPVRVDGRVLVDGGLSNPVPVSVVRAMGADQVIAVDLNHGVVDGRLKRRLRPKPRRSETSVEEPAGRWVADYRRVMADLKQRLQAPSAPAKDQFERWADREEPLPNVFEVLLASVNVMEMHITESRLRIEPPDLLIRPPLGDIRFLEFGRAEESIEIGYDAAMQALRGWNP</sequence>
<dbReference type="STRING" id="75379.Tint_1838"/>
<protein>
    <submittedName>
        <fullName evidence="7">Patatin</fullName>
    </submittedName>
</protein>
<dbReference type="BioCyc" id="TINT75379:TINT_RS09225-MONOMER"/>
<reference evidence="7" key="1">
    <citation type="submission" date="2010-04" db="EMBL/GenBank/DDBJ databases">
        <title>Complete sequence of Thiomonas intermedia K12.</title>
        <authorList>
            <consortium name="US DOE Joint Genome Institute"/>
            <person name="Lucas S."/>
            <person name="Copeland A."/>
            <person name="Lapidus A."/>
            <person name="Cheng J.-F."/>
            <person name="Bruce D."/>
            <person name="Goodwin L."/>
            <person name="Pitluck S."/>
            <person name="Davenport K."/>
            <person name="Detter J.C."/>
            <person name="Han C."/>
            <person name="Tapia R."/>
            <person name="Land M."/>
            <person name="Hauser L."/>
            <person name="Kyrpides N."/>
            <person name="Ovchinnikova G."/>
            <person name="Kerfeld C.A."/>
            <person name="Cannon G.C."/>
            <person name="Heinhorst S."/>
            <person name="Woyke T."/>
        </authorList>
    </citation>
    <scope>NUCLEOTIDE SEQUENCE [LARGE SCALE GENOMIC DNA]</scope>
    <source>
        <strain evidence="7">K12</strain>
    </source>
</reference>
<evidence type="ECO:0000259" key="6">
    <source>
        <dbReference type="PROSITE" id="PS51635"/>
    </source>
</evidence>
<dbReference type="PANTHER" id="PTHR14226">
    <property type="entry name" value="NEUROPATHY TARGET ESTERASE/SWISS CHEESE D.MELANOGASTER"/>
    <property type="match status" value="1"/>
</dbReference>
<dbReference type="Pfam" id="PF01734">
    <property type="entry name" value="Patatin"/>
    <property type="match status" value="1"/>
</dbReference>
<dbReference type="HOGENOM" id="CLU_047251_2_0_4"/>
<comment type="caution">
    <text evidence="5">Lacks conserved residue(s) required for the propagation of feature annotation.</text>
</comment>
<evidence type="ECO:0000256" key="2">
    <source>
        <dbReference type="ARBA" id="ARBA00022801"/>
    </source>
</evidence>
<dbReference type="InterPro" id="IPR050301">
    <property type="entry name" value="NTE"/>
</dbReference>
<keyword evidence="2 5" id="KW-0378">Hydrolase</keyword>
<dbReference type="SUPFAM" id="SSF52151">
    <property type="entry name" value="FabD/lysophospholipase-like"/>
    <property type="match status" value="1"/>
</dbReference>
<feature type="active site" description="Nucleophile" evidence="5">
    <location>
        <position position="53"/>
    </location>
</feature>
<dbReference type="PROSITE" id="PS51635">
    <property type="entry name" value="PNPLA"/>
    <property type="match status" value="1"/>
</dbReference>
<feature type="active site" description="Proton acceptor" evidence="5">
    <location>
        <position position="167"/>
    </location>
</feature>
<keyword evidence="4 5" id="KW-0443">Lipid metabolism</keyword>
<proteinExistence type="inferred from homology"/>
<evidence type="ECO:0000313" key="7">
    <source>
        <dbReference type="EMBL" id="ADG31206.1"/>
    </source>
</evidence>
<feature type="short sequence motif" description="DGA/G" evidence="5">
    <location>
        <begin position="167"/>
        <end position="169"/>
    </location>
</feature>
<gene>
    <name evidence="7" type="ordered locus">Tint_1838</name>
</gene>
<dbReference type="eggNOG" id="COG1752">
    <property type="taxonomic scope" value="Bacteria"/>
</dbReference>
<evidence type="ECO:0000256" key="3">
    <source>
        <dbReference type="ARBA" id="ARBA00022963"/>
    </source>
</evidence>
<dbReference type="PANTHER" id="PTHR14226:SF76">
    <property type="entry name" value="NTE FAMILY PROTEIN RSSA"/>
    <property type="match status" value="1"/>
</dbReference>
<dbReference type="InterPro" id="IPR002641">
    <property type="entry name" value="PNPLA_dom"/>
</dbReference>
<evidence type="ECO:0000256" key="5">
    <source>
        <dbReference type="PROSITE-ProRule" id="PRU01161"/>
    </source>
</evidence>
<dbReference type="InterPro" id="IPR001423">
    <property type="entry name" value="LysoPLipase_patatin_CS"/>
</dbReference>
<organism evidence="7">
    <name type="scientific">Thiomonas intermedia (strain K12)</name>
    <name type="common">Thiobacillus intermedius</name>
    <dbReference type="NCBI Taxonomy" id="75379"/>
    <lineage>
        <taxon>Bacteria</taxon>
        <taxon>Pseudomonadati</taxon>
        <taxon>Pseudomonadota</taxon>
        <taxon>Betaproteobacteria</taxon>
        <taxon>Burkholderiales</taxon>
        <taxon>Thiomonas</taxon>
    </lineage>
</organism>
<name>D5X260_THIK1</name>
<dbReference type="PROSITE" id="PS01237">
    <property type="entry name" value="UPF0028"/>
    <property type="match status" value="1"/>
</dbReference>
<evidence type="ECO:0000256" key="4">
    <source>
        <dbReference type="ARBA" id="ARBA00023098"/>
    </source>
</evidence>
<dbReference type="GO" id="GO:0046470">
    <property type="term" value="P:phosphatidylcholine metabolic process"/>
    <property type="evidence" value="ECO:0007669"/>
    <property type="project" value="InterPro"/>
</dbReference>
<evidence type="ECO:0000256" key="1">
    <source>
        <dbReference type="ARBA" id="ARBA00006636"/>
    </source>
</evidence>
<dbReference type="GO" id="GO:0004622">
    <property type="term" value="F:phosphatidylcholine lysophospholipase activity"/>
    <property type="evidence" value="ECO:0007669"/>
    <property type="project" value="InterPro"/>
</dbReference>
<feature type="domain" description="PNPLA" evidence="6">
    <location>
        <begin position="20"/>
        <end position="180"/>
    </location>
</feature>
<keyword evidence="3 5" id="KW-0442">Lipid degradation</keyword>
<dbReference type="KEGG" id="tin:Tint_1838"/>
<dbReference type="AlphaFoldDB" id="D5X260"/>
<dbReference type="InterPro" id="IPR016035">
    <property type="entry name" value="Acyl_Trfase/lysoPLipase"/>
</dbReference>